<dbReference type="SUPFAM" id="SSF53067">
    <property type="entry name" value="Actin-like ATPase domain"/>
    <property type="match status" value="1"/>
</dbReference>
<evidence type="ECO:0000313" key="4">
    <source>
        <dbReference type="EMBL" id="MDW5593077.1"/>
    </source>
</evidence>
<dbReference type="Pfam" id="PF19278">
    <property type="entry name" value="Hydant_A_C"/>
    <property type="match status" value="1"/>
</dbReference>
<organism evidence="4 5">
    <name type="scientific">Conexibacter stalactiti</name>
    <dbReference type="NCBI Taxonomy" id="1940611"/>
    <lineage>
        <taxon>Bacteria</taxon>
        <taxon>Bacillati</taxon>
        <taxon>Actinomycetota</taxon>
        <taxon>Thermoleophilia</taxon>
        <taxon>Solirubrobacterales</taxon>
        <taxon>Conexibacteraceae</taxon>
        <taxon>Conexibacter</taxon>
    </lineage>
</organism>
<dbReference type="InterPro" id="IPR043129">
    <property type="entry name" value="ATPase_NBD"/>
</dbReference>
<dbReference type="Pfam" id="PF05378">
    <property type="entry name" value="Hydant_A_N"/>
    <property type="match status" value="1"/>
</dbReference>
<feature type="domain" description="Acetophenone carboxylase-like C-terminal" evidence="3">
    <location>
        <begin position="507"/>
        <end position="673"/>
    </location>
</feature>
<dbReference type="RefSeq" id="WP_318595340.1">
    <property type="nucleotide sequence ID" value="NZ_JAWSTH010000002.1"/>
</dbReference>
<dbReference type="EMBL" id="JAWSTH010000002">
    <property type="protein sequence ID" value="MDW5593077.1"/>
    <property type="molecule type" value="Genomic_DNA"/>
</dbReference>
<reference evidence="5" key="1">
    <citation type="submission" date="2023-07" db="EMBL/GenBank/DDBJ databases">
        <title>Conexibacter stalactiti sp. nov., isolated from stalactites in a lava cave and emended description of the genus Conexibacter.</title>
        <authorList>
            <person name="Lee S.D."/>
        </authorList>
    </citation>
    <scope>NUCLEOTIDE SEQUENCE [LARGE SCALE GENOMIC DNA]</scope>
    <source>
        <strain evidence="5">KCTC 39840</strain>
    </source>
</reference>
<dbReference type="PANTHER" id="PTHR11365:SF23">
    <property type="entry name" value="HYPOTHETICAL 5-OXOPROLINASE (EUROFUNG)-RELATED"/>
    <property type="match status" value="1"/>
</dbReference>
<comment type="caution">
    <text evidence="4">The sequence shown here is derived from an EMBL/GenBank/DDBJ whole genome shotgun (WGS) entry which is preliminary data.</text>
</comment>
<evidence type="ECO:0000259" key="1">
    <source>
        <dbReference type="Pfam" id="PF01968"/>
    </source>
</evidence>
<dbReference type="InterPro" id="IPR049517">
    <property type="entry name" value="ACX-like_C"/>
</dbReference>
<dbReference type="Gene3D" id="3.30.420.40">
    <property type="match status" value="1"/>
</dbReference>
<gene>
    <name evidence="4" type="ORF">R7226_01920</name>
</gene>
<dbReference type="Pfam" id="PF01968">
    <property type="entry name" value="Hydantoinase_A"/>
    <property type="match status" value="1"/>
</dbReference>
<evidence type="ECO:0000313" key="5">
    <source>
        <dbReference type="Proteomes" id="UP001284601"/>
    </source>
</evidence>
<evidence type="ECO:0000259" key="2">
    <source>
        <dbReference type="Pfam" id="PF05378"/>
    </source>
</evidence>
<feature type="domain" description="Hydantoinase A/oxoprolinase" evidence="1">
    <location>
        <begin position="206"/>
        <end position="492"/>
    </location>
</feature>
<protein>
    <submittedName>
        <fullName evidence="4">Hydantoinase/oxoprolinase family protein</fullName>
    </submittedName>
</protein>
<evidence type="ECO:0000259" key="3">
    <source>
        <dbReference type="Pfam" id="PF19278"/>
    </source>
</evidence>
<accession>A0ABU4HK57</accession>
<dbReference type="InterPro" id="IPR002821">
    <property type="entry name" value="Hydantoinase_A"/>
</dbReference>
<sequence length="703" mass="75201">MAYRIGIDIGGTFTDFVIAKDDGELFLWKEDSTPDDPARAVLVGLAAVADELNTDAGRLLADTELFVHGTTVATNMLIQRNGPTLGLLCTEGFRDVLYSRDGYKPERFNLHLERPKELVDRWLRVGVPERYDAHGNEVVALDEEAVRVAAAKFRRAGVTSIAVAFLWSMFYPDHERRAAEILRQELPDVHIVCSSDVLPEIREWERTSAAAMSAYILPRIHDYLGRLADQLVETGLRATPLIMQINGGCARIPDILRVPVNILHSGPAAAPAAAQHFTNTVGDDLIIVDMGGTSLDVCMIREGRPAMSREIQVEDQPIGVSAVDVHSIGAGGGSIGWIDGGGVLRVGPRSAGSLPGPACYDRGGVEPTVTDANVVLGYIQPDAFLGGRRQLRDDLSAAAVGEHVGDGLELSPVDAAAGIIRVVNANMVGAIRAMSVDRGVDPRGFTLVCGGGAGGLHAAELARALGMTRVFVPVQASVLCSFGMTVTDVRHDYVAAMHGTTSELDLAKLNALFENLESSGGCALQEEGFAPERIRLERSVDARYPGQVHEITVPVPDDAVLTRESIAALEATFHEQHRAQFAYDRPGLPVECLHWRVAAVGESVVEPAPFPVACRPEAIVPTGETLAYSPDAREMRPTAVFEMDQLAIGTTIAGPAIIVAPTTTVVIHAGDTASRTARDGVLIEVAQRTMAAKVAVVEDRESV</sequence>
<feature type="domain" description="Hydantoinase/oxoprolinase N-terminal" evidence="2">
    <location>
        <begin position="4"/>
        <end position="185"/>
    </location>
</feature>
<proteinExistence type="predicted"/>
<dbReference type="Proteomes" id="UP001284601">
    <property type="component" value="Unassembled WGS sequence"/>
</dbReference>
<keyword evidence="5" id="KW-1185">Reference proteome</keyword>
<dbReference type="PANTHER" id="PTHR11365">
    <property type="entry name" value="5-OXOPROLINASE RELATED"/>
    <property type="match status" value="1"/>
</dbReference>
<dbReference type="InterPro" id="IPR045079">
    <property type="entry name" value="Oxoprolinase-like"/>
</dbReference>
<name>A0ABU4HK57_9ACTN</name>
<dbReference type="InterPro" id="IPR008040">
    <property type="entry name" value="Hydant_A_N"/>
</dbReference>